<protein>
    <submittedName>
        <fullName evidence="1">Hydroxymethylglutaryl-CoA reductase</fullName>
        <ecNumber evidence="1">1.1.1.34</ecNumber>
    </submittedName>
</protein>
<organism evidence="1 2">
    <name type="scientific">Lentilactobacillus kosonis</name>
    <dbReference type="NCBI Taxonomy" id="2810561"/>
    <lineage>
        <taxon>Bacteria</taxon>
        <taxon>Bacillati</taxon>
        <taxon>Bacillota</taxon>
        <taxon>Bacilli</taxon>
        <taxon>Lactobacillales</taxon>
        <taxon>Lactobacillaceae</taxon>
        <taxon>Lentilactobacillus</taxon>
    </lineage>
</organism>
<dbReference type="PROSITE" id="PS50065">
    <property type="entry name" value="HMG_COA_REDUCTASE_4"/>
    <property type="match status" value="1"/>
</dbReference>
<dbReference type="Pfam" id="PF00368">
    <property type="entry name" value="HMG-CoA_red"/>
    <property type="match status" value="1"/>
</dbReference>
<dbReference type="EC" id="1.1.1.34" evidence="1"/>
<accession>A0A401FPT7</accession>
<dbReference type="AlphaFoldDB" id="A0A401FPT7"/>
<evidence type="ECO:0000313" key="2">
    <source>
        <dbReference type="Proteomes" id="UP000286974"/>
    </source>
</evidence>
<proteinExistence type="predicted"/>
<dbReference type="InterPro" id="IPR009029">
    <property type="entry name" value="HMG_CoA_Rdtase_sub-bd_dom_sf"/>
</dbReference>
<dbReference type="Proteomes" id="UP000286974">
    <property type="component" value="Unassembled WGS sequence"/>
</dbReference>
<dbReference type="Gene3D" id="3.90.770.10">
    <property type="entry name" value="3-hydroxy-3-methylglutaryl-coenzyme A Reductase, Chain A, domain 2"/>
    <property type="match status" value="1"/>
</dbReference>
<dbReference type="PROSITE" id="PS00318">
    <property type="entry name" value="HMG_COA_REDUCTASE_2"/>
    <property type="match status" value="1"/>
</dbReference>
<evidence type="ECO:0000313" key="1">
    <source>
        <dbReference type="EMBL" id="GAY74221.1"/>
    </source>
</evidence>
<dbReference type="InterPro" id="IPR023074">
    <property type="entry name" value="HMG_CoA_Rdtase_cat_sf"/>
</dbReference>
<gene>
    <name evidence="1" type="ORF">NBRC111893_2367</name>
</gene>
<dbReference type="Gene3D" id="1.10.8.660">
    <property type="match status" value="1"/>
</dbReference>
<keyword evidence="2" id="KW-1185">Reference proteome</keyword>
<name>A0A401FPT7_9LACO</name>
<keyword evidence="1" id="KW-0560">Oxidoreductase</keyword>
<dbReference type="SUPFAM" id="SSF56542">
    <property type="entry name" value="Substrate-binding domain of HMG-CoA reductase"/>
    <property type="match status" value="1"/>
</dbReference>
<sequence>MDNDSLVGEMTIPIPIGFVGGATRVLPLAKINQEISQVTNSNQEMMLIAATGLAQNLAALKALVTEGIQKGHMGLAVKSAVLANGANPAEVGQIVNRLNEIGKHDAETIKQVINDFRKENNKHG</sequence>
<dbReference type="InterPro" id="IPR023076">
    <property type="entry name" value="HMG_CoA_Rdtase_CS"/>
</dbReference>
<dbReference type="GO" id="GO:0004420">
    <property type="term" value="F:hydroxymethylglutaryl-CoA reductase (NADPH) activity"/>
    <property type="evidence" value="ECO:0007669"/>
    <property type="project" value="UniProtKB-EC"/>
</dbReference>
<dbReference type="EMBL" id="BEXA01000007">
    <property type="protein sequence ID" value="GAY74221.1"/>
    <property type="molecule type" value="Genomic_DNA"/>
</dbReference>
<comment type="caution">
    <text evidence="1">The sequence shown here is derived from an EMBL/GenBank/DDBJ whole genome shotgun (WGS) entry which is preliminary data.</text>
</comment>
<dbReference type="InterPro" id="IPR002202">
    <property type="entry name" value="HMG_CoA_Rdtase"/>
</dbReference>
<dbReference type="GO" id="GO:0015936">
    <property type="term" value="P:coenzyme A metabolic process"/>
    <property type="evidence" value="ECO:0007669"/>
    <property type="project" value="InterPro"/>
</dbReference>
<reference evidence="1 2" key="1">
    <citation type="submission" date="2017-11" db="EMBL/GenBank/DDBJ databases">
        <title>Draft Genome Sequence of Lactobacillus curieae NBRC 111893 isolated from Koso, a Japanese sugar-Vegetable Fermented Beverage.</title>
        <authorList>
            <person name="Chiou T.Y."/>
            <person name="Oshima K."/>
            <person name="Suda W."/>
            <person name="Hattori M."/>
            <person name="Takahashi T."/>
        </authorList>
    </citation>
    <scope>NUCLEOTIDE SEQUENCE [LARGE SCALE GENOMIC DNA]</scope>
    <source>
        <strain evidence="1 2">NBRC111893</strain>
    </source>
</reference>